<organism evidence="2 3">
    <name type="scientific">Streptomyces badius</name>
    <dbReference type="NCBI Taxonomy" id="1941"/>
    <lineage>
        <taxon>Bacteria</taxon>
        <taxon>Bacillati</taxon>
        <taxon>Actinomycetota</taxon>
        <taxon>Actinomycetes</taxon>
        <taxon>Kitasatosporales</taxon>
        <taxon>Streptomycetaceae</taxon>
        <taxon>Streptomyces</taxon>
    </lineage>
</organism>
<name>A0ABQ2T120_STRBA</name>
<proteinExistence type="predicted"/>
<reference evidence="3" key="1">
    <citation type="journal article" date="2019" name="Int. J. Syst. Evol. Microbiol.">
        <title>The Global Catalogue of Microorganisms (GCM) 10K type strain sequencing project: providing services to taxonomists for standard genome sequencing and annotation.</title>
        <authorList>
            <consortium name="The Broad Institute Genomics Platform"/>
            <consortium name="The Broad Institute Genome Sequencing Center for Infectious Disease"/>
            <person name="Wu L."/>
            <person name="Ma J."/>
        </authorList>
    </citation>
    <scope>NUCLEOTIDE SEQUENCE [LARGE SCALE GENOMIC DNA]</scope>
    <source>
        <strain evidence="3">JCM 4350</strain>
    </source>
</reference>
<evidence type="ECO:0000313" key="2">
    <source>
        <dbReference type="EMBL" id="GGS44732.1"/>
    </source>
</evidence>
<dbReference type="EMBL" id="BMSZ01000004">
    <property type="protein sequence ID" value="GGS44732.1"/>
    <property type="molecule type" value="Genomic_DNA"/>
</dbReference>
<evidence type="ECO:0000256" key="1">
    <source>
        <dbReference type="SAM" id="MobiDB-lite"/>
    </source>
</evidence>
<dbReference type="Proteomes" id="UP000659767">
    <property type="component" value="Unassembled WGS sequence"/>
</dbReference>
<gene>
    <name evidence="2" type="ORF">GCM10010253_18620</name>
</gene>
<feature type="region of interest" description="Disordered" evidence="1">
    <location>
        <begin position="46"/>
        <end position="65"/>
    </location>
</feature>
<keyword evidence="3" id="KW-1185">Reference proteome</keyword>
<accession>A0ABQ2T120</accession>
<protein>
    <submittedName>
        <fullName evidence="2">Uncharacterized protein</fullName>
    </submittedName>
</protein>
<evidence type="ECO:0000313" key="3">
    <source>
        <dbReference type="Proteomes" id="UP000659767"/>
    </source>
</evidence>
<sequence length="65" mass="7138">MRYAAAWQQIREERRPCGGALDHLVMSEHGGAVHQGGPVVTPLTSYELRDGAGTPHDTARRNVRT</sequence>
<comment type="caution">
    <text evidence="2">The sequence shown here is derived from an EMBL/GenBank/DDBJ whole genome shotgun (WGS) entry which is preliminary data.</text>
</comment>